<reference evidence="5" key="1">
    <citation type="journal article" date="2014" name="Front. Microbiol.">
        <title>High frequency of phylogenetically diverse reductive dehalogenase-homologous genes in deep subseafloor sedimentary metagenomes.</title>
        <authorList>
            <person name="Kawai M."/>
            <person name="Futagami T."/>
            <person name="Toyoda A."/>
            <person name="Takaki Y."/>
            <person name="Nishi S."/>
            <person name="Hori S."/>
            <person name="Arai W."/>
            <person name="Tsubouchi T."/>
            <person name="Morono Y."/>
            <person name="Uchiyama I."/>
            <person name="Ito T."/>
            <person name="Fujiyama A."/>
            <person name="Inagaki F."/>
            <person name="Takami H."/>
        </authorList>
    </citation>
    <scope>NUCLEOTIDE SEQUENCE</scope>
    <source>
        <strain evidence="5">Expedition CK06-06</strain>
    </source>
</reference>
<comment type="caution">
    <text evidence="5">The sequence shown here is derived from an EMBL/GenBank/DDBJ whole genome shotgun (WGS) entry which is preliminary data.</text>
</comment>
<dbReference type="GO" id="GO:0016705">
    <property type="term" value="F:oxidoreductase activity, acting on paired donors, with incorporation or reduction of molecular oxygen"/>
    <property type="evidence" value="ECO:0007669"/>
    <property type="project" value="InterPro"/>
</dbReference>
<evidence type="ECO:0000256" key="1">
    <source>
        <dbReference type="ARBA" id="ARBA00001961"/>
    </source>
</evidence>
<proteinExistence type="predicted"/>
<protein>
    <recommendedName>
        <fullName evidence="4">Prolyl 4-hydroxylase alpha subunit domain-containing protein</fullName>
    </recommendedName>
</protein>
<dbReference type="AlphaFoldDB" id="X0TZQ3"/>
<accession>X0TZQ3</accession>
<feature type="domain" description="Prolyl 4-hydroxylase alpha subunit" evidence="4">
    <location>
        <begin position="65"/>
        <end position="225"/>
    </location>
</feature>
<keyword evidence="3" id="KW-0560">Oxidoreductase</keyword>
<keyword evidence="2" id="KW-0223">Dioxygenase</keyword>
<dbReference type="Gene3D" id="2.60.120.620">
    <property type="entry name" value="q2cbj1_9rhob like domain"/>
    <property type="match status" value="1"/>
</dbReference>
<name>X0TZQ3_9ZZZZ</name>
<evidence type="ECO:0000259" key="4">
    <source>
        <dbReference type="SMART" id="SM00702"/>
    </source>
</evidence>
<dbReference type="GO" id="GO:0031418">
    <property type="term" value="F:L-ascorbic acid binding"/>
    <property type="evidence" value="ECO:0007669"/>
    <property type="project" value="InterPro"/>
</dbReference>
<dbReference type="InterPro" id="IPR006620">
    <property type="entry name" value="Pro_4_hyd_alph"/>
</dbReference>
<dbReference type="GO" id="GO:0005506">
    <property type="term" value="F:iron ion binding"/>
    <property type="evidence" value="ECO:0007669"/>
    <property type="project" value="InterPro"/>
</dbReference>
<dbReference type="SMART" id="SM00702">
    <property type="entry name" value="P4Hc"/>
    <property type="match status" value="1"/>
</dbReference>
<gene>
    <name evidence="5" type="ORF">S01H1_20213</name>
</gene>
<feature type="non-terminal residue" evidence="5">
    <location>
        <position position="1"/>
    </location>
</feature>
<evidence type="ECO:0000313" key="5">
    <source>
        <dbReference type="EMBL" id="GAF99038.1"/>
    </source>
</evidence>
<sequence>FQTHEANTTMLEGQLYNPITKCCSCIYHGNGGDLTKKKFDQMYDRFFPKQQSLFIEPQGFEILDDDILLVDFMTQEQCERLIEIADNHGGWGSLSYDKFPAQEIRLKELGLWQELENHWQTHIVPIIESYWKPMEMYGLRDAFTMRYSVDTQKDLPLHTDASLVTGSIKLNDDYEGADLVYPRQNFSNKDIPVGKCILFPGMVTHGHACQTLTKGVKYSFTIWTNRYPGDGM</sequence>
<dbReference type="GO" id="GO:0051213">
    <property type="term" value="F:dioxygenase activity"/>
    <property type="evidence" value="ECO:0007669"/>
    <property type="project" value="UniProtKB-KW"/>
</dbReference>
<evidence type="ECO:0000256" key="2">
    <source>
        <dbReference type="ARBA" id="ARBA00022964"/>
    </source>
</evidence>
<dbReference type="EMBL" id="BARS01011026">
    <property type="protein sequence ID" value="GAF99038.1"/>
    <property type="molecule type" value="Genomic_DNA"/>
</dbReference>
<comment type="cofactor">
    <cofactor evidence="1">
        <name>L-ascorbate</name>
        <dbReference type="ChEBI" id="CHEBI:38290"/>
    </cofactor>
</comment>
<evidence type="ECO:0000256" key="3">
    <source>
        <dbReference type="ARBA" id="ARBA00023002"/>
    </source>
</evidence>
<organism evidence="5">
    <name type="scientific">marine sediment metagenome</name>
    <dbReference type="NCBI Taxonomy" id="412755"/>
    <lineage>
        <taxon>unclassified sequences</taxon>
        <taxon>metagenomes</taxon>
        <taxon>ecological metagenomes</taxon>
    </lineage>
</organism>